<feature type="region of interest" description="Disordered" evidence="1">
    <location>
        <begin position="1"/>
        <end position="21"/>
    </location>
</feature>
<organism evidence="2 3">
    <name type="scientific">Erysiphe pulchra</name>
    <dbReference type="NCBI Taxonomy" id="225359"/>
    <lineage>
        <taxon>Eukaryota</taxon>
        <taxon>Fungi</taxon>
        <taxon>Dikarya</taxon>
        <taxon>Ascomycota</taxon>
        <taxon>Pezizomycotina</taxon>
        <taxon>Leotiomycetes</taxon>
        <taxon>Erysiphales</taxon>
        <taxon>Erysiphaceae</taxon>
        <taxon>Erysiphe</taxon>
    </lineage>
</organism>
<reference evidence="2 3" key="1">
    <citation type="submission" date="2017-10" db="EMBL/GenBank/DDBJ databases">
        <title>Development of genomic resources for the powdery mildew, Erysiphe pulchra.</title>
        <authorList>
            <person name="Wadl P.A."/>
            <person name="Mack B.M."/>
            <person name="Moore G."/>
            <person name="Beltz S.B."/>
        </authorList>
    </citation>
    <scope>NUCLEOTIDE SEQUENCE [LARGE SCALE GENOMIC DNA]</scope>
    <source>
        <strain evidence="2">Cflorida</strain>
    </source>
</reference>
<proteinExistence type="predicted"/>
<name>A0A2S4PLI2_9PEZI</name>
<dbReference type="AlphaFoldDB" id="A0A2S4PLI2"/>
<dbReference type="Proteomes" id="UP000237438">
    <property type="component" value="Unassembled WGS sequence"/>
</dbReference>
<dbReference type="EMBL" id="PEDP01002121">
    <property type="protein sequence ID" value="POS82902.1"/>
    <property type="molecule type" value="Genomic_DNA"/>
</dbReference>
<accession>A0A2S4PLI2</accession>
<gene>
    <name evidence="2" type="ORF">EPUL_006221</name>
</gene>
<keyword evidence="3" id="KW-1185">Reference proteome</keyword>
<sequence length="234" mass="26535">MSTSQKPSAETNILDDKTDNKSSITNSITIGDINFATGEELQTSIEEVSRKTEISTLFERLSQVEKMMPIPKLNSSNDVHYSGTLWYTWWASKLKETAPQIRTAPSDSPLTILTTIVTRSPADSLSNLMAISHKFYSFQSGKNISIQSFINEYEKRYTDLRENFQVTNSNLSIMKYSLLFQIQILNSELVHRCRDFSFHEIISDCHSFTIMLDTTAEIVISKCKLISMACVTTT</sequence>
<evidence type="ECO:0000256" key="1">
    <source>
        <dbReference type="SAM" id="MobiDB-lite"/>
    </source>
</evidence>
<evidence type="ECO:0000313" key="3">
    <source>
        <dbReference type="Proteomes" id="UP000237438"/>
    </source>
</evidence>
<protein>
    <submittedName>
        <fullName evidence="2">Uncharacterized protein</fullName>
    </submittedName>
</protein>
<comment type="caution">
    <text evidence="2">The sequence shown here is derived from an EMBL/GenBank/DDBJ whole genome shotgun (WGS) entry which is preliminary data.</text>
</comment>
<evidence type="ECO:0000313" key="2">
    <source>
        <dbReference type="EMBL" id="POS82902.1"/>
    </source>
</evidence>
<feature type="compositionally biased region" description="Polar residues" evidence="1">
    <location>
        <begin position="1"/>
        <end position="11"/>
    </location>
</feature>